<dbReference type="HAMAP" id="MF_00170">
    <property type="entry name" value="Rib_5P_isom_A"/>
    <property type="match status" value="1"/>
</dbReference>
<dbReference type="EC" id="5.3.1.6" evidence="2"/>
<dbReference type="FunFam" id="3.40.50.1360:FF:000001">
    <property type="entry name" value="Ribose-5-phosphate isomerase A"/>
    <property type="match status" value="1"/>
</dbReference>
<dbReference type="EMBL" id="MLJW01000910">
    <property type="protein sequence ID" value="OIQ81551.1"/>
    <property type="molecule type" value="Genomic_DNA"/>
</dbReference>
<gene>
    <name evidence="5" type="primary">rpiA_9</name>
    <name evidence="5" type="ORF">GALL_366770</name>
</gene>
<dbReference type="AlphaFoldDB" id="A0A1J5QNS8"/>
<dbReference type="Gene3D" id="3.30.70.260">
    <property type="match status" value="1"/>
</dbReference>
<dbReference type="InterPro" id="IPR004788">
    <property type="entry name" value="Ribose5P_isomerase_type_A"/>
</dbReference>
<dbReference type="Pfam" id="PF06026">
    <property type="entry name" value="Rib_5-P_isom_A"/>
    <property type="match status" value="1"/>
</dbReference>
<dbReference type="InterPro" id="IPR037171">
    <property type="entry name" value="NagB/RpiA_transferase-like"/>
</dbReference>
<evidence type="ECO:0000256" key="2">
    <source>
        <dbReference type="ARBA" id="ARBA00011959"/>
    </source>
</evidence>
<dbReference type="GO" id="GO:0009052">
    <property type="term" value="P:pentose-phosphate shunt, non-oxidative branch"/>
    <property type="evidence" value="ECO:0007669"/>
    <property type="project" value="InterPro"/>
</dbReference>
<evidence type="ECO:0000256" key="1">
    <source>
        <dbReference type="ARBA" id="ARBA00001713"/>
    </source>
</evidence>
<dbReference type="InterPro" id="IPR020672">
    <property type="entry name" value="Ribose5P_isomerase_typA_subgr"/>
</dbReference>
<dbReference type="GO" id="GO:0006014">
    <property type="term" value="P:D-ribose metabolic process"/>
    <property type="evidence" value="ECO:0007669"/>
    <property type="project" value="TreeGrafter"/>
</dbReference>
<protein>
    <recommendedName>
        <fullName evidence="2">ribose-5-phosphate isomerase</fullName>
        <ecNumber evidence="2">5.3.1.6</ecNumber>
    </recommendedName>
    <alternativeName>
        <fullName evidence="4">Phosphoriboisomerase</fullName>
    </alternativeName>
</protein>
<dbReference type="SUPFAM" id="SSF100950">
    <property type="entry name" value="NagB/RpiA/CoA transferase-like"/>
    <property type="match status" value="1"/>
</dbReference>
<evidence type="ECO:0000256" key="4">
    <source>
        <dbReference type="ARBA" id="ARBA00029734"/>
    </source>
</evidence>
<dbReference type="SUPFAM" id="SSF75445">
    <property type="entry name" value="D-ribose-5-phosphate isomerase (RpiA), lid domain"/>
    <property type="match status" value="1"/>
</dbReference>
<keyword evidence="3 5" id="KW-0413">Isomerase</keyword>
<organism evidence="5">
    <name type="scientific">mine drainage metagenome</name>
    <dbReference type="NCBI Taxonomy" id="410659"/>
    <lineage>
        <taxon>unclassified sequences</taxon>
        <taxon>metagenomes</taxon>
        <taxon>ecological metagenomes</taxon>
    </lineage>
</organism>
<accession>A0A1J5QNS8</accession>
<evidence type="ECO:0000313" key="5">
    <source>
        <dbReference type="EMBL" id="OIQ81551.1"/>
    </source>
</evidence>
<dbReference type="NCBIfam" id="TIGR00021">
    <property type="entry name" value="rpiA"/>
    <property type="match status" value="1"/>
</dbReference>
<name>A0A1J5QNS8_9ZZZZ</name>
<dbReference type="NCBIfam" id="NF001924">
    <property type="entry name" value="PRK00702.1"/>
    <property type="match status" value="1"/>
</dbReference>
<comment type="caution">
    <text evidence="5">The sequence shown here is derived from an EMBL/GenBank/DDBJ whole genome shotgun (WGS) entry which is preliminary data.</text>
</comment>
<comment type="catalytic activity">
    <reaction evidence="1">
        <text>aldehydo-D-ribose 5-phosphate = D-ribulose 5-phosphate</text>
        <dbReference type="Rhea" id="RHEA:14657"/>
        <dbReference type="ChEBI" id="CHEBI:58121"/>
        <dbReference type="ChEBI" id="CHEBI:58273"/>
        <dbReference type="EC" id="5.3.1.6"/>
    </reaction>
</comment>
<dbReference type="PANTHER" id="PTHR11934:SF0">
    <property type="entry name" value="RIBOSE-5-PHOSPHATE ISOMERASE"/>
    <property type="match status" value="1"/>
</dbReference>
<dbReference type="CDD" id="cd01398">
    <property type="entry name" value="RPI_A"/>
    <property type="match status" value="1"/>
</dbReference>
<proteinExistence type="inferred from homology"/>
<sequence length="227" mass="24197">MNDKELVALQAASQVENGMLVGLGTGSTANYFIDELARRQKAEALRVTTVASSVVSAIRAQQLGLPQVAMEHISRIDLYVDGADEVSPDLTLLKGRGSDLVREKLLAKACDRFLVLVDQSKLVTRIGEKFAIPVEVMPFAWQLAKRSLEAIGGRGDLRQNASRDGLAVTSHGSLVLDMTFDAAMDARTLNAALNATPGVVEHGIFCGLASVLLLAADGKVEVRQAAN</sequence>
<dbReference type="GO" id="GO:0004751">
    <property type="term" value="F:ribose-5-phosphate isomerase activity"/>
    <property type="evidence" value="ECO:0007669"/>
    <property type="project" value="UniProtKB-EC"/>
</dbReference>
<dbReference type="PANTHER" id="PTHR11934">
    <property type="entry name" value="RIBOSE-5-PHOSPHATE ISOMERASE"/>
    <property type="match status" value="1"/>
</dbReference>
<dbReference type="Gene3D" id="3.40.50.1360">
    <property type="match status" value="1"/>
</dbReference>
<evidence type="ECO:0000256" key="3">
    <source>
        <dbReference type="ARBA" id="ARBA00023235"/>
    </source>
</evidence>
<reference evidence="5" key="1">
    <citation type="submission" date="2016-10" db="EMBL/GenBank/DDBJ databases">
        <title>Sequence of Gallionella enrichment culture.</title>
        <authorList>
            <person name="Poehlein A."/>
            <person name="Muehling M."/>
            <person name="Daniel R."/>
        </authorList>
    </citation>
    <scope>NUCLEOTIDE SEQUENCE</scope>
</reference>
<dbReference type="GO" id="GO:0005829">
    <property type="term" value="C:cytosol"/>
    <property type="evidence" value="ECO:0007669"/>
    <property type="project" value="TreeGrafter"/>
</dbReference>